<organism evidence="1 2">
    <name type="scientific">Thalassiosira oceanica</name>
    <name type="common">Marine diatom</name>
    <dbReference type="NCBI Taxonomy" id="159749"/>
    <lineage>
        <taxon>Eukaryota</taxon>
        <taxon>Sar</taxon>
        <taxon>Stramenopiles</taxon>
        <taxon>Ochrophyta</taxon>
        <taxon>Bacillariophyta</taxon>
        <taxon>Coscinodiscophyceae</taxon>
        <taxon>Thalassiosirophycidae</taxon>
        <taxon>Thalassiosirales</taxon>
        <taxon>Thalassiosiraceae</taxon>
        <taxon>Thalassiosira</taxon>
    </lineage>
</organism>
<dbReference type="AlphaFoldDB" id="K0RFX3"/>
<protein>
    <submittedName>
        <fullName evidence="1">Uncharacterized protein</fullName>
    </submittedName>
</protein>
<gene>
    <name evidence="1" type="ORF">THAOC_29693</name>
</gene>
<dbReference type="SUPFAM" id="SSF48403">
    <property type="entry name" value="Ankyrin repeat"/>
    <property type="match status" value="1"/>
</dbReference>
<dbReference type="Gene3D" id="1.25.40.20">
    <property type="entry name" value="Ankyrin repeat-containing domain"/>
    <property type="match status" value="1"/>
</dbReference>
<evidence type="ECO:0000313" key="2">
    <source>
        <dbReference type="Proteomes" id="UP000266841"/>
    </source>
</evidence>
<sequence>MSSERERRTDKARGQVYAAMIEHSRATGSAMPSFETKDVMASLDDEASHINSELNGLDMDERKLLDELCGIFTRRQKNDDAAKAKEIFRAREIIEQLEMNVNFPALPYGETFLNMAIRHSFDMVTLLIEKGADVNQESQIGSETALDNLLECEDCNGLSGEMKKMKELLLAKGAKTQEERLMAAVEEIRGSY</sequence>
<comment type="caution">
    <text evidence="1">The sequence shown here is derived from an EMBL/GenBank/DDBJ whole genome shotgun (WGS) entry which is preliminary data.</text>
</comment>
<evidence type="ECO:0000313" key="1">
    <source>
        <dbReference type="EMBL" id="EJK51159.1"/>
    </source>
</evidence>
<dbReference type="Proteomes" id="UP000266841">
    <property type="component" value="Unassembled WGS sequence"/>
</dbReference>
<proteinExistence type="predicted"/>
<accession>K0RFX3</accession>
<dbReference type="EMBL" id="AGNL01042120">
    <property type="protein sequence ID" value="EJK51159.1"/>
    <property type="molecule type" value="Genomic_DNA"/>
</dbReference>
<name>K0RFX3_THAOC</name>
<dbReference type="OrthoDB" id="194358at2759"/>
<reference evidence="1 2" key="1">
    <citation type="journal article" date="2012" name="Genome Biol.">
        <title>Genome and low-iron response of an oceanic diatom adapted to chronic iron limitation.</title>
        <authorList>
            <person name="Lommer M."/>
            <person name="Specht M."/>
            <person name="Roy A.S."/>
            <person name="Kraemer L."/>
            <person name="Andreson R."/>
            <person name="Gutowska M.A."/>
            <person name="Wolf J."/>
            <person name="Bergner S.V."/>
            <person name="Schilhabel M.B."/>
            <person name="Klostermeier U.C."/>
            <person name="Beiko R.G."/>
            <person name="Rosenstiel P."/>
            <person name="Hippler M."/>
            <person name="Laroche J."/>
        </authorList>
    </citation>
    <scope>NUCLEOTIDE SEQUENCE [LARGE SCALE GENOMIC DNA]</scope>
    <source>
        <strain evidence="1 2">CCMP1005</strain>
    </source>
</reference>
<keyword evidence="2" id="KW-1185">Reference proteome</keyword>
<dbReference type="InterPro" id="IPR036770">
    <property type="entry name" value="Ankyrin_rpt-contain_sf"/>
</dbReference>